<dbReference type="InterPro" id="IPR041497">
    <property type="entry name" value="Thump-like"/>
</dbReference>
<dbReference type="InterPro" id="IPR054168">
    <property type="entry name" value="PG_1098_Fer"/>
</dbReference>
<evidence type="ECO:0000259" key="2">
    <source>
        <dbReference type="Pfam" id="PF22013"/>
    </source>
</evidence>
<dbReference type="EMBL" id="CP117880">
    <property type="protein sequence ID" value="WDF67002.1"/>
    <property type="molecule type" value="Genomic_DNA"/>
</dbReference>
<dbReference type="Gene3D" id="1.10.10.1110">
    <property type="entry name" value="Methyltransferase PG1098, N-terminal domain"/>
    <property type="match status" value="1"/>
</dbReference>
<accession>A0ABY7WEW6</accession>
<dbReference type="RefSeq" id="WP_274265738.1">
    <property type="nucleotide sequence ID" value="NZ_CP117880.1"/>
</dbReference>
<name>A0ABY7WEW6_9SPHI</name>
<organism evidence="3 4">
    <name type="scientific">Sphingobacterium oryzagri</name>
    <dbReference type="NCBI Taxonomy" id="3025669"/>
    <lineage>
        <taxon>Bacteria</taxon>
        <taxon>Pseudomonadati</taxon>
        <taxon>Bacteroidota</taxon>
        <taxon>Sphingobacteriia</taxon>
        <taxon>Sphingobacteriales</taxon>
        <taxon>Sphingobacteriaceae</taxon>
        <taxon>Sphingobacterium</taxon>
    </lineage>
</organism>
<evidence type="ECO:0000259" key="1">
    <source>
        <dbReference type="Pfam" id="PF18096"/>
    </source>
</evidence>
<feature type="domain" description="PG-1098 ferredoxin-like" evidence="2">
    <location>
        <begin position="280"/>
        <end position="323"/>
    </location>
</feature>
<dbReference type="CDD" id="cd02440">
    <property type="entry name" value="AdoMet_MTases"/>
    <property type="match status" value="1"/>
</dbReference>
<dbReference type="InterPro" id="IPR029063">
    <property type="entry name" value="SAM-dependent_MTases_sf"/>
</dbReference>
<evidence type="ECO:0008006" key="5">
    <source>
        <dbReference type="Google" id="ProtNLM"/>
    </source>
</evidence>
<keyword evidence="4" id="KW-1185">Reference proteome</keyword>
<sequence>MNTAIISEDVQAYIIAHEGADVATIALKKSPFANVTARELAEQIDGRQRAKRKIPEWTATPGIIFPEKLNLEQCSSSLTGQFKAALIRPNSRLIDLTGGFGVDSYYFARHAKHVVHCEHNAKLSAIVAHNFNVFGFAHVSCHAGDGTALLAQSPDSFDYIYTDPSRRVAKQKVFRLEDCEPNVMALQNLFFTKAPCIITKLAPLLDIHLARQQLKNVRAVYVISIDNDCKELLFVQDKAYEGEPSIHAVRMRNDGETQLLTFTYSEEQEVESHYATPSGYLYDPDVAITKAGAFKTVGHRFGLSKLSQHSHLYSSSAHIPDFPGRIFRIDKLLPLAVYKKNKENQKANVIAKNFPLRVDDIRKKYKIPDGGSRFLFFTSLSNGDLVVIDATRIS</sequence>
<proteinExistence type="predicted"/>
<gene>
    <name evidence="3" type="ORF">PQ465_11865</name>
</gene>
<dbReference type="Pfam" id="PF18096">
    <property type="entry name" value="Thump_like"/>
    <property type="match status" value="1"/>
</dbReference>
<dbReference type="Pfam" id="PF22013">
    <property type="entry name" value="PG_1098_Fer"/>
    <property type="match status" value="1"/>
</dbReference>
<evidence type="ECO:0000313" key="4">
    <source>
        <dbReference type="Proteomes" id="UP001221558"/>
    </source>
</evidence>
<reference evidence="3 4" key="1">
    <citation type="submission" date="2023-02" db="EMBL/GenBank/DDBJ databases">
        <title>Genome sequence of Sphingobacterium sp. KACC 22765.</title>
        <authorList>
            <person name="Kim S."/>
            <person name="Heo J."/>
            <person name="Kwon S.-W."/>
        </authorList>
    </citation>
    <scope>NUCLEOTIDE SEQUENCE [LARGE SCALE GENOMIC DNA]</scope>
    <source>
        <strain evidence="3 4">KACC 22765</strain>
    </source>
</reference>
<dbReference type="Gene3D" id="3.40.50.150">
    <property type="entry name" value="Vaccinia Virus protein VP39"/>
    <property type="match status" value="1"/>
</dbReference>
<dbReference type="Proteomes" id="UP001221558">
    <property type="component" value="Chromosome"/>
</dbReference>
<protein>
    <recommendedName>
        <fullName evidence="5">THUMP-like domain-containing protein</fullName>
    </recommendedName>
</protein>
<dbReference type="SUPFAM" id="SSF53335">
    <property type="entry name" value="S-adenosyl-L-methionine-dependent methyltransferases"/>
    <property type="match status" value="1"/>
</dbReference>
<feature type="domain" description="THUMP-like" evidence="1">
    <location>
        <begin position="324"/>
        <end position="384"/>
    </location>
</feature>
<evidence type="ECO:0000313" key="3">
    <source>
        <dbReference type="EMBL" id="WDF67002.1"/>
    </source>
</evidence>